<dbReference type="InterPro" id="IPR002792">
    <property type="entry name" value="TRAM_dom"/>
</dbReference>
<comment type="similarity">
    <text evidence="4">Belongs to the class I-like SAM-binding methyltransferase superfamily. RNA M5U methyltransferase family.</text>
</comment>
<dbReference type="SUPFAM" id="SSF50249">
    <property type="entry name" value="Nucleic acid-binding proteins"/>
    <property type="match status" value="1"/>
</dbReference>
<dbReference type="Gene3D" id="2.40.50.140">
    <property type="entry name" value="Nucleic acid-binding proteins"/>
    <property type="match status" value="1"/>
</dbReference>
<comment type="caution">
    <text evidence="7">The sequence shown here is derived from an EMBL/GenBank/DDBJ whole genome shotgun (WGS) entry which is preliminary data.</text>
</comment>
<keyword evidence="2 4" id="KW-0808">Transferase</keyword>
<gene>
    <name evidence="7" type="ORF">DWY99_07925</name>
</gene>
<feature type="domain" description="TRAM" evidence="6">
    <location>
        <begin position="3"/>
        <end position="61"/>
    </location>
</feature>
<feature type="binding site" evidence="4">
    <location>
        <position position="286"/>
    </location>
    <ligand>
        <name>S-adenosyl-L-methionine</name>
        <dbReference type="ChEBI" id="CHEBI:59789"/>
    </ligand>
</feature>
<dbReference type="InterPro" id="IPR029063">
    <property type="entry name" value="SAM-dependent_MTases_sf"/>
</dbReference>
<protein>
    <submittedName>
        <fullName evidence="7">23S rRNA (Uracil(1939)-C(5))-methyltransferase RlmD</fullName>
        <ecNumber evidence="7">2.1.1.190</ecNumber>
    </submittedName>
</protein>
<dbReference type="EC" id="2.1.1.190" evidence="7"/>
<evidence type="ECO:0000313" key="7">
    <source>
        <dbReference type="EMBL" id="RGQ40354.1"/>
    </source>
</evidence>
<sequence>MVVMRKNEIAEIEITGYTAEGNGVGRMDGMAVFVPGAAVGDTLQVRIVKALKNYAFGKIEELVVSSKDRIVPDCPCFSQCGGCSFRHISYKAELEAKRRRVEDAIQRIGGFDRFPVPPVVGAAKINRYRNKAQLPIGVDRDGREIMGFYALHSHRIVPIEDCPLQPKVFAQAIASVKQWMEEYKVPVYHEESHSGLLRHLYLREASATGALMVCLVGNGDELPHSGELVKRLREDLPCLESVVFNSNREKTNVILGKRCQALWGKDGIVDHLCGLAFFLSPLSFYQVNRDQAEILYRLAGEYASLQKEDTVLDLYCGTGTIGMTMASKAGKVIGVEVVPEAIEDAKANAERNGVKNIEFICGDSAQAVQMLRKRGERPTVVVVDPPRKGCSLQVLEHIVEIAPRKIVYVSCDPATLARDLKLLVKAGYCLQTLAPVDLFPRTAHVETVVLLEKADINLKN</sequence>
<feature type="active site" description="Nucleophile" evidence="4">
    <location>
        <position position="411"/>
    </location>
</feature>
<feature type="binding site" evidence="4">
    <location>
        <position position="384"/>
    </location>
    <ligand>
        <name>S-adenosyl-L-methionine</name>
        <dbReference type="ChEBI" id="CHEBI:59789"/>
    </ligand>
</feature>
<organism evidence="7 8">
    <name type="scientific">[Clostridium] leptum</name>
    <dbReference type="NCBI Taxonomy" id="1535"/>
    <lineage>
        <taxon>Bacteria</taxon>
        <taxon>Bacillati</taxon>
        <taxon>Bacillota</taxon>
        <taxon>Clostridia</taxon>
        <taxon>Eubacteriales</taxon>
        <taxon>Oscillospiraceae</taxon>
        <taxon>Oscillospiraceae incertae sedis</taxon>
    </lineage>
</organism>
<dbReference type="SUPFAM" id="SSF53335">
    <property type="entry name" value="S-adenosyl-L-methionine-dependent methyltransferases"/>
    <property type="match status" value="1"/>
</dbReference>
<dbReference type="Proteomes" id="UP000284751">
    <property type="component" value="Unassembled WGS sequence"/>
</dbReference>
<accession>A0A412AX39</accession>
<feature type="binding site" evidence="4">
    <location>
        <position position="315"/>
    </location>
    <ligand>
        <name>S-adenosyl-L-methionine</name>
        <dbReference type="ChEBI" id="CHEBI:59789"/>
    </ligand>
</feature>
<dbReference type="CDD" id="cd02440">
    <property type="entry name" value="AdoMet_MTases"/>
    <property type="match status" value="1"/>
</dbReference>
<dbReference type="InterPro" id="IPR010280">
    <property type="entry name" value="U5_MeTrfase_fam"/>
</dbReference>
<dbReference type="PROSITE" id="PS51687">
    <property type="entry name" value="SAM_MT_RNA_M5U"/>
    <property type="match status" value="1"/>
</dbReference>
<dbReference type="GO" id="GO:0070041">
    <property type="term" value="F:rRNA (uridine-C5-)-methyltransferase activity"/>
    <property type="evidence" value="ECO:0007669"/>
    <property type="project" value="TreeGrafter"/>
</dbReference>
<dbReference type="GO" id="GO:0070475">
    <property type="term" value="P:rRNA base methylation"/>
    <property type="evidence" value="ECO:0007669"/>
    <property type="project" value="TreeGrafter"/>
</dbReference>
<keyword evidence="3 4" id="KW-0949">S-adenosyl-L-methionine</keyword>
<dbReference type="Pfam" id="PF01938">
    <property type="entry name" value="TRAM"/>
    <property type="match status" value="1"/>
</dbReference>
<dbReference type="FunFam" id="2.40.50.1070:FF:000003">
    <property type="entry name" value="23S rRNA (Uracil-5-)-methyltransferase RumA"/>
    <property type="match status" value="1"/>
</dbReference>
<dbReference type="Gene3D" id="2.40.50.1070">
    <property type="match status" value="1"/>
</dbReference>
<dbReference type="Pfam" id="PF05958">
    <property type="entry name" value="tRNA_U5-meth_tr"/>
    <property type="match status" value="1"/>
</dbReference>
<evidence type="ECO:0000256" key="1">
    <source>
        <dbReference type="ARBA" id="ARBA00022603"/>
    </source>
</evidence>
<dbReference type="PROSITE" id="PS50926">
    <property type="entry name" value="TRAM"/>
    <property type="match status" value="1"/>
</dbReference>
<name>A0A412AX39_9FIRM</name>
<reference evidence="7 8" key="1">
    <citation type="submission" date="2018-08" db="EMBL/GenBank/DDBJ databases">
        <title>A genome reference for cultivated species of the human gut microbiota.</title>
        <authorList>
            <person name="Zou Y."/>
            <person name="Xue W."/>
            <person name="Luo G."/>
        </authorList>
    </citation>
    <scope>NUCLEOTIDE SEQUENCE [LARGE SCALE GENOMIC DNA]</scope>
    <source>
        <strain evidence="7 8">AF28-26</strain>
    </source>
</reference>
<dbReference type="NCBIfam" id="TIGR00479">
    <property type="entry name" value="rumA"/>
    <property type="match status" value="1"/>
</dbReference>
<dbReference type="FunFam" id="3.40.50.150:FF:000009">
    <property type="entry name" value="23S rRNA (Uracil(1939)-C(5))-methyltransferase RlmD"/>
    <property type="match status" value="1"/>
</dbReference>
<evidence type="ECO:0000259" key="6">
    <source>
        <dbReference type="PROSITE" id="PS50926"/>
    </source>
</evidence>
<evidence type="ECO:0000256" key="2">
    <source>
        <dbReference type="ARBA" id="ARBA00022679"/>
    </source>
</evidence>
<dbReference type="PANTHER" id="PTHR11061">
    <property type="entry name" value="RNA M5U METHYLTRANSFERASE"/>
    <property type="match status" value="1"/>
</dbReference>
<dbReference type="PROSITE" id="PS01230">
    <property type="entry name" value="TRMA_1"/>
    <property type="match status" value="1"/>
</dbReference>
<keyword evidence="1 4" id="KW-0489">Methyltransferase</keyword>
<feature type="active site" evidence="5">
    <location>
        <position position="411"/>
    </location>
</feature>
<dbReference type="InterPro" id="IPR030390">
    <property type="entry name" value="MeTrfase_TrmA_AS"/>
</dbReference>
<dbReference type="AlphaFoldDB" id="A0A412AX39"/>
<dbReference type="EMBL" id="QRTC01000028">
    <property type="protein sequence ID" value="RGQ40354.1"/>
    <property type="molecule type" value="Genomic_DNA"/>
</dbReference>
<evidence type="ECO:0000256" key="3">
    <source>
        <dbReference type="ARBA" id="ARBA00022691"/>
    </source>
</evidence>
<dbReference type="InterPro" id="IPR012340">
    <property type="entry name" value="NA-bd_OB-fold"/>
</dbReference>
<proteinExistence type="inferred from homology"/>
<feature type="binding site" evidence="4">
    <location>
        <position position="336"/>
    </location>
    <ligand>
        <name>S-adenosyl-L-methionine</name>
        <dbReference type="ChEBI" id="CHEBI:59789"/>
    </ligand>
</feature>
<evidence type="ECO:0000256" key="4">
    <source>
        <dbReference type="PROSITE-ProRule" id="PRU01024"/>
    </source>
</evidence>
<dbReference type="Gene3D" id="3.40.50.150">
    <property type="entry name" value="Vaccinia Virus protein VP39"/>
    <property type="match status" value="1"/>
</dbReference>
<evidence type="ECO:0000313" key="8">
    <source>
        <dbReference type="Proteomes" id="UP000284751"/>
    </source>
</evidence>
<evidence type="ECO:0000256" key="5">
    <source>
        <dbReference type="PROSITE-ProRule" id="PRU10015"/>
    </source>
</evidence>
<dbReference type="PANTHER" id="PTHR11061:SF30">
    <property type="entry name" value="TRNA (URACIL(54)-C(5))-METHYLTRANSFERASE"/>
    <property type="match status" value="1"/>
</dbReference>